<evidence type="ECO:0008006" key="7">
    <source>
        <dbReference type="Google" id="ProtNLM"/>
    </source>
</evidence>
<evidence type="ECO:0000256" key="1">
    <source>
        <dbReference type="ARBA" id="ARBA00006754"/>
    </source>
</evidence>
<dbReference type="Gene3D" id="1.10.10.2840">
    <property type="entry name" value="PucR C-terminal helix-turn-helix domain"/>
    <property type="match status" value="1"/>
</dbReference>
<dbReference type="Pfam" id="PF17853">
    <property type="entry name" value="GGDEF_2"/>
    <property type="match status" value="1"/>
</dbReference>
<dbReference type="PANTHER" id="PTHR33744">
    <property type="entry name" value="CARBOHYDRATE DIACID REGULATOR"/>
    <property type="match status" value="1"/>
</dbReference>
<organism evidence="5 6">
    <name type="scientific">Modestobacter marinus</name>
    <dbReference type="NCBI Taxonomy" id="477641"/>
    <lineage>
        <taxon>Bacteria</taxon>
        <taxon>Bacillati</taxon>
        <taxon>Actinomycetota</taxon>
        <taxon>Actinomycetes</taxon>
        <taxon>Geodermatophilales</taxon>
        <taxon>Geodermatophilaceae</taxon>
        <taxon>Modestobacter</taxon>
    </lineage>
</organism>
<comment type="similarity">
    <text evidence="1">Belongs to the CdaR family.</text>
</comment>
<evidence type="ECO:0000259" key="4">
    <source>
        <dbReference type="Pfam" id="PF17853"/>
    </source>
</evidence>
<dbReference type="PANTHER" id="PTHR33744:SF1">
    <property type="entry name" value="DNA-BINDING TRANSCRIPTIONAL ACTIVATOR ADER"/>
    <property type="match status" value="1"/>
</dbReference>
<dbReference type="Pfam" id="PF14361">
    <property type="entry name" value="RsbRD_N"/>
    <property type="match status" value="1"/>
</dbReference>
<name>A0ABQ2FWX3_9ACTN</name>
<evidence type="ECO:0000313" key="5">
    <source>
        <dbReference type="EMBL" id="GGL62576.1"/>
    </source>
</evidence>
<feature type="domain" description="RsbT co-antagonist protein RsbRD N-terminal" evidence="3">
    <location>
        <begin position="28"/>
        <end position="171"/>
    </location>
</feature>
<sequence>MGGEVQPFRPEVSARLAQLAPPLLSQLDEMTSRMISILERTEGAYTEQGPVVRAELFESSRANLERAVRTLMGDSDDGGRAALAAAREVGSRRAIQGVPLETVLRAYRLGGQVTWEALRATARAAEAPGDSDVLLEVAGSVWHVNDVQCAALAEAYRTEERRLAGIDDQARQQVLDGLLGGRGGDPVFVRTASELLALPLDGRLVCAVAPPDESGGPNLADPGARLLKRGVRSVWGWRSGAQVGVVALGTRQVGDVLTWLTEFAGGPVGVSAVVDGASAVASAWRLADTAARTLPAGRARVVTIDDRLPEALLSSSPEITRRLVEQSLGRLLDLPADERDVLLDTLTAVLAADGSPTRAADQLYCHRNTVMHRLRRIEQVTGRSVADPRSRLLWQLALLAADHRR</sequence>
<accession>A0ABQ2FWX3</accession>
<proteinExistence type="inferred from homology"/>
<dbReference type="Proteomes" id="UP000648663">
    <property type="component" value="Unassembled WGS sequence"/>
</dbReference>
<dbReference type="InterPro" id="IPR051448">
    <property type="entry name" value="CdaR-like_regulators"/>
</dbReference>
<reference evidence="6" key="1">
    <citation type="journal article" date="2019" name="Int. J. Syst. Evol. Microbiol.">
        <title>The Global Catalogue of Microorganisms (GCM) 10K type strain sequencing project: providing services to taxonomists for standard genome sequencing and annotation.</title>
        <authorList>
            <consortium name="The Broad Institute Genomics Platform"/>
            <consortium name="The Broad Institute Genome Sequencing Center for Infectious Disease"/>
            <person name="Wu L."/>
            <person name="Ma J."/>
        </authorList>
    </citation>
    <scope>NUCLEOTIDE SEQUENCE [LARGE SCALE GENOMIC DNA]</scope>
    <source>
        <strain evidence="6">CGMCC 4.5581</strain>
    </source>
</reference>
<dbReference type="InterPro" id="IPR041522">
    <property type="entry name" value="CdaR_GGDEF"/>
</dbReference>
<gene>
    <name evidence="5" type="ORF">GCM10011589_18430</name>
</gene>
<feature type="domain" description="PucR C-terminal helix-turn-helix" evidence="2">
    <location>
        <begin position="342"/>
        <end position="400"/>
    </location>
</feature>
<dbReference type="InterPro" id="IPR025736">
    <property type="entry name" value="PucR_C-HTH_dom"/>
</dbReference>
<dbReference type="InterPro" id="IPR025751">
    <property type="entry name" value="RsbRD_N_dom"/>
</dbReference>
<evidence type="ECO:0000259" key="3">
    <source>
        <dbReference type="Pfam" id="PF14361"/>
    </source>
</evidence>
<protein>
    <recommendedName>
        <fullName evidence="7">Transcriptional regulator, PucR family</fullName>
    </recommendedName>
</protein>
<dbReference type="Pfam" id="PF13556">
    <property type="entry name" value="HTH_30"/>
    <property type="match status" value="1"/>
</dbReference>
<comment type="caution">
    <text evidence="5">The sequence shown here is derived from an EMBL/GenBank/DDBJ whole genome shotgun (WGS) entry which is preliminary data.</text>
</comment>
<keyword evidence="6" id="KW-1185">Reference proteome</keyword>
<evidence type="ECO:0000313" key="6">
    <source>
        <dbReference type="Proteomes" id="UP000648663"/>
    </source>
</evidence>
<evidence type="ECO:0000259" key="2">
    <source>
        <dbReference type="Pfam" id="PF13556"/>
    </source>
</evidence>
<dbReference type="InterPro" id="IPR042070">
    <property type="entry name" value="PucR_C-HTH_sf"/>
</dbReference>
<dbReference type="EMBL" id="BMMI01000003">
    <property type="protein sequence ID" value="GGL62576.1"/>
    <property type="molecule type" value="Genomic_DNA"/>
</dbReference>
<feature type="domain" description="CdaR GGDEF-like" evidence="4">
    <location>
        <begin position="185"/>
        <end position="292"/>
    </location>
</feature>